<evidence type="ECO:0000313" key="4">
    <source>
        <dbReference type="Proteomes" id="UP000526501"/>
    </source>
</evidence>
<dbReference type="InterPro" id="IPR038765">
    <property type="entry name" value="Papain-like_cys_pep_sf"/>
</dbReference>
<proteinExistence type="predicted"/>
<dbReference type="RefSeq" id="WP_185661957.1">
    <property type="nucleotide sequence ID" value="NZ_CAWPOO010000013.1"/>
</dbReference>
<dbReference type="EMBL" id="JACHVC010000013">
    <property type="protein sequence ID" value="MBC2608103.1"/>
    <property type="molecule type" value="Genomic_DNA"/>
</dbReference>
<feature type="domain" description="DUF3857" evidence="2">
    <location>
        <begin position="90"/>
        <end position="229"/>
    </location>
</feature>
<evidence type="ECO:0000259" key="2">
    <source>
        <dbReference type="Pfam" id="PF12969"/>
    </source>
</evidence>
<dbReference type="Pfam" id="PF12969">
    <property type="entry name" value="DUF3857"/>
    <property type="match status" value="1"/>
</dbReference>
<sequence length="670" mass="76029">MKHPYPLGFRARVRAGFALMSALILFGSLQAIENWREIPPEDFAVKASSIDPEASVEILFAEHKASQELISNTDITAGIMTMERSLVGNRTVYVRMKVFNELGVDLLSKHAIRPMHGEKVVDVAARTVKPDGTSYELDEADVHKLLVEETEDESQKAETFAFPSLAAGDIVEYQATFDIDDVGGVFTRFSDRFPARRVTVRIKPTDAISHRVISFGFPLDKLNQKDGDYYLYEMTDVRAELDEKYAVPPMQAEPHVVMFYVKEYFPDPDDFWDDFSSELASYAKKDFKPSKTIKAKAAELTAGAKDDSEKLRRILKFCTEEITNFVWDFTKYSETERKELKDNKSPSDTLKNGYGKPRHIRALFGALATAAGFEARYVAIGNRDEFFFSKEVSVKQVVDERLIAIKDGESWLYFDPGNPALRFGELSWKHAGSQCMMGDFRDPIFAVTPGIKSEDAVVQTKADLEISEEGTLSGKVTKTYIGQKAWVKRDQYRKMTFGEIEEDVSDTELRHYSNVTVENVSMKNRSDEDLPFVISYDLKIENYADVIGDRLVIAPALFQKELSLPFVKEERLSDIVFDCPWRDVDRIEIVMPEGYQFEAGDAPVPFALGDVVLFDSKIRINKKKNSLVLQREFRVNQEIIPSKAYALLKSAFETMKIEDNKSITVKKADS</sequence>
<dbReference type="Pfam" id="PF01841">
    <property type="entry name" value="Transglut_core"/>
    <property type="match status" value="1"/>
</dbReference>
<dbReference type="InterPro" id="IPR002931">
    <property type="entry name" value="Transglutaminase-like"/>
</dbReference>
<protein>
    <submittedName>
        <fullName evidence="3">DUF3857 domain-containing protein</fullName>
    </submittedName>
</protein>
<reference evidence="3 4" key="1">
    <citation type="submission" date="2020-07" db="EMBL/GenBank/DDBJ databases">
        <authorList>
            <person name="Feng X."/>
        </authorList>
    </citation>
    <scope>NUCLEOTIDE SEQUENCE [LARGE SCALE GENOMIC DNA]</scope>
    <source>
        <strain evidence="3 4">JCM23202</strain>
    </source>
</reference>
<dbReference type="InterPro" id="IPR024618">
    <property type="entry name" value="DUF3857"/>
</dbReference>
<keyword evidence="4" id="KW-1185">Reference proteome</keyword>
<dbReference type="Gene3D" id="2.60.120.1130">
    <property type="match status" value="1"/>
</dbReference>
<evidence type="ECO:0000259" key="1">
    <source>
        <dbReference type="Pfam" id="PF01841"/>
    </source>
</evidence>
<dbReference type="Proteomes" id="UP000526501">
    <property type="component" value="Unassembled WGS sequence"/>
</dbReference>
<dbReference type="SUPFAM" id="SSF54001">
    <property type="entry name" value="Cysteine proteinases"/>
    <property type="match status" value="1"/>
</dbReference>
<evidence type="ECO:0000313" key="3">
    <source>
        <dbReference type="EMBL" id="MBC2608103.1"/>
    </source>
</evidence>
<dbReference type="Gene3D" id="2.60.40.3140">
    <property type="match status" value="1"/>
</dbReference>
<feature type="domain" description="Transglutaminase-like" evidence="1">
    <location>
        <begin position="295"/>
        <end position="416"/>
    </location>
</feature>
<dbReference type="AlphaFoldDB" id="A0A7X1EAB5"/>
<comment type="caution">
    <text evidence="3">The sequence shown here is derived from an EMBL/GenBank/DDBJ whole genome shotgun (WGS) entry which is preliminary data.</text>
</comment>
<organism evidence="3 4">
    <name type="scientific">Pelagicoccus albus</name>
    <dbReference type="NCBI Taxonomy" id="415222"/>
    <lineage>
        <taxon>Bacteria</taxon>
        <taxon>Pseudomonadati</taxon>
        <taxon>Verrucomicrobiota</taxon>
        <taxon>Opitutia</taxon>
        <taxon>Puniceicoccales</taxon>
        <taxon>Pelagicoccaceae</taxon>
        <taxon>Pelagicoccus</taxon>
    </lineage>
</organism>
<dbReference type="Gene3D" id="3.10.620.30">
    <property type="match status" value="1"/>
</dbReference>
<accession>A0A7X1EAB5</accession>
<name>A0A7X1EAB5_9BACT</name>
<gene>
    <name evidence="3" type="ORF">H5P27_18760</name>
</gene>